<gene>
    <name evidence="1" type="ORF">SAMN05216236_1784</name>
</gene>
<evidence type="ECO:0000313" key="1">
    <source>
        <dbReference type="EMBL" id="SFU21984.1"/>
    </source>
</evidence>
<dbReference type="AlphaFoldDB" id="A0A1I7EDH6"/>
<accession>A0A1I7EDH6</accession>
<evidence type="ECO:0000313" key="2">
    <source>
        <dbReference type="Proteomes" id="UP000182466"/>
    </source>
</evidence>
<dbReference type="RefSeq" id="WP_139236694.1">
    <property type="nucleotide sequence ID" value="NZ_FPAW01000078.1"/>
</dbReference>
<sequence length="61" mass="6450">MTAFAALDVSKGSTSIHIVDEKGARLWRGKAPTDPEALAMALSPYSKDLTLVGLETGCWAT</sequence>
<reference evidence="1 2" key="1">
    <citation type="submission" date="2016-10" db="EMBL/GenBank/DDBJ databases">
        <authorList>
            <person name="de Groot N.N."/>
        </authorList>
    </citation>
    <scope>NUCLEOTIDE SEQUENCE [LARGE SCALE GENOMIC DNA]</scope>
    <source>
        <strain evidence="1 2">CGMCC 1.10959</strain>
    </source>
</reference>
<dbReference type="Proteomes" id="UP000182466">
    <property type="component" value="Unassembled WGS sequence"/>
</dbReference>
<protein>
    <submittedName>
        <fullName evidence="1">Error-prone DNA polymerase</fullName>
    </submittedName>
</protein>
<dbReference type="STRING" id="999627.SAMN05216236_1784"/>
<name>A0A1I7EDH6_9RHOB</name>
<dbReference type="EMBL" id="FPAW01000078">
    <property type="protein sequence ID" value="SFU21984.1"/>
    <property type="molecule type" value="Genomic_DNA"/>
</dbReference>
<organism evidence="1 2">
    <name type="scientific">Sedimentitalea nanhaiensis</name>
    <dbReference type="NCBI Taxonomy" id="999627"/>
    <lineage>
        <taxon>Bacteria</taxon>
        <taxon>Pseudomonadati</taxon>
        <taxon>Pseudomonadota</taxon>
        <taxon>Alphaproteobacteria</taxon>
        <taxon>Rhodobacterales</taxon>
        <taxon>Paracoccaceae</taxon>
        <taxon>Sedimentitalea</taxon>
    </lineage>
</organism>
<dbReference type="OrthoDB" id="8261795at2"/>
<keyword evidence="2" id="KW-1185">Reference proteome</keyword>
<proteinExistence type="predicted"/>